<name>T1KM58_TETUR</name>
<dbReference type="Gene3D" id="1.10.287.2610">
    <property type="match status" value="1"/>
</dbReference>
<evidence type="ECO:0000256" key="1">
    <source>
        <dbReference type="SAM" id="Coils"/>
    </source>
</evidence>
<feature type="region of interest" description="Disordered" evidence="2">
    <location>
        <begin position="374"/>
        <end position="442"/>
    </location>
</feature>
<feature type="compositionally biased region" description="Basic residues" evidence="2">
    <location>
        <begin position="424"/>
        <end position="439"/>
    </location>
</feature>
<feature type="compositionally biased region" description="Polar residues" evidence="2">
    <location>
        <begin position="47"/>
        <end position="58"/>
    </location>
</feature>
<evidence type="ECO:0000256" key="2">
    <source>
        <dbReference type="SAM" id="MobiDB-lite"/>
    </source>
</evidence>
<feature type="compositionally biased region" description="Basic and acidic residues" evidence="2">
    <location>
        <begin position="60"/>
        <end position="72"/>
    </location>
</feature>
<feature type="compositionally biased region" description="Polar residues" evidence="2">
    <location>
        <begin position="394"/>
        <end position="413"/>
    </location>
</feature>
<dbReference type="Proteomes" id="UP000015104">
    <property type="component" value="Unassembled WGS sequence"/>
</dbReference>
<keyword evidence="1" id="KW-0175">Coiled coil</keyword>
<accession>T1KM58</accession>
<evidence type="ECO:0000313" key="3">
    <source>
        <dbReference type="EnsemblMetazoa" id="tetur15g00460.1"/>
    </source>
</evidence>
<reference evidence="3" key="2">
    <citation type="submission" date="2015-06" db="UniProtKB">
        <authorList>
            <consortium name="EnsemblMetazoa"/>
        </authorList>
    </citation>
    <scope>IDENTIFICATION</scope>
</reference>
<feature type="compositionally biased region" description="Polar residues" evidence="2">
    <location>
        <begin position="307"/>
        <end position="342"/>
    </location>
</feature>
<sequence>MVNSLSPSEPAGFASSTNNAFGVIMADPSPMVSNSAPSSFHGGKLDSSFNPSNTSTLKPSEIDRSSRQEKEMLSSGSGSDSQDECSSDCEHSDCDASWIELSALDVPNIDGVSITNKIDNMLTSLSKIDTSTSVGPSLNPGLVDLEQQLIQLKEDNIRLLSVLEATNDAMKKNLKYAQDLKDELKSSQDEYDALKSSANNAITQLRTENERLKQRIVELENEVQENTGPVAYHQFDVPKEMNMQEMSSQIAARDIKISKLTGEVNSLTAQLERTRFDLSRSTSELSMNSSNQFSHQSQYQQQQMVTHSGNQPNMSSTAMSTGNNQYQIGSSNGASSNPNYNSNDNVQQNMMMEMNNLRSMIEQLRQEKLSLETLLSGKRSSRSRRHASKHGMGTSYTANANADNPNQFTNPNAMESDPAEPEHHGKHRRHHRHHGSRSARRLEKKLAKTAIPVINSAIMFKGFTTYSTQPQQ</sequence>
<protein>
    <submittedName>
        <fullName evidence="3">Uncharacterized protein</fullName>
    </submittedName>
</protein>
<reference evidence="4" key="1">
    <citation type="submission" date="2011-08" db="EMBL/GenBank/DDBJ databases">
        <authorList>
            <person name="Rombauts S."/>
        </authorList>
    </citation>
    <scope>NUCLEOTIDE SEQUENCE</scope>
    <source>
        <strain evidence="4">London</strain>
    </source>
</reference>
<feature type="coiled-coil region" evidence="1">
    <location>
        <begin position="142"/>
        <end position="222"/>
    </location>
</feature>
<dbReference type="AlphaFoldDB" id="T1KM58"/>
<proteinExistence type="predicted"/>
<dbReference type="HOGENOM" id="CLU_579147_0_0_1"/>
<feature type="region of interest" description="Disordered" evidence="2">
    <location>
        <begin position="24"/>
        <end position="89"/>
    </location>
</feature>
<keyword evidence="4" id="KW-1185">Reference proteome</keyword>
<feature type="compositionally biased region" description="Basic residues" evidence="2">
    <location>
        <begin position="379"/>
        <end position="389"/>
    </location>
</feature>
<feature type="region of interest" description="Disordered" evidence="2">
    <location>
        <begin position="307"/>
        <end position="345"/>
    </location>
</feature>
<dbReference type="EMBL" id="CAEY01000239">
    <property type="status" value="NOT_ANNOTATED_CDS"/>
    <property type="molecule type" value="Genomic_DNA"/>
</dbReference>
<feature type="coiled-coil region" evidence="1">
    <location>
        <begin position="347"/>
        <end position="374"/>
    </location>
</feature>
<dbReference type="EnsemblMetazoa" id="tetur15g00460.1">
    <property type="protein sequence ID" value="tetur15g00460.1"/>
    <property type="gene ID" value="tetur15g00460"/>
</dbReference>
<evidence type="ECO:0000313" key="4">
    <source>
        <dbReference type="Proteomes" id="UP000015104"/>
    </source>
</evidence>
<organism evidence="3 4">
    <name type="scientific">Tetranychus urticae</name>
    <name type="common">Two-spotted spider mite</name>
    <dbReference type="NCBI Taxonomy" id="32264"/>
    <lineage>
        <taxon>Eukaryota</taxon>
        <taxon>Metazoa</taxon>
        <taxon>Ecdysozoa</taxon>
        <taxon>Arthropoda</taxon>
        <taxon>Chelicerata</taxon>
        <taxon>Arachnida</taxon>
        <taxon>Acari</taxon>
        <taxon>Acariformes</taxon>
        <taxon>Trombidiformes</taxon>
        <taxon>Prostigmata</taxon>
        <taxon>Eleutherengona</taxon>
        <taxon>Raphignathae</taxon>
        <taxon>Tetranychoidea</taxon>
        <taxon>Tetranychidae</taxon>
        <taxon>Tetranychus</taxon>
    </lineage>
</organism>